<sequence length="144" mass="15775">MKHFNKLPCLDSPPAVDPFASESLGTGTCHGVPGANVVLERPRHAQAQKSQQGMRSLQEEEGSMCVVRLEGGLGLTRHAGDADPPSGKTCMNCTLNRVDITKFPKVRPASDNPLYCTPWPSSFIIGDQQVVWRLHGRDVNLKKR</sequence>
<dbReference type="Proteomes" id="UP000320762">
    <property type="component" value="Unassembled WGS sequence"/>
</dbReference>
<name>A0A550CVU3_9AGAR</name>
<evidence type="ECO:0000313" key="2">
    <source>
        <dbReference type="Proteomes" id="UP000320762"/>
    </source>
</evidence>
<keyword evidence="2" id="KW-1185">Reference proteome</keyword>
<reference evidence="1 2" key="1">
    <citation type="journal article" date="2019" name="New Phytol.">
        <title>Comparative genomics reveals unique wood-decay strategies and fruiting body development in the Schizophyllaceae.</title>
        <authorList>
            <person name="Almasi E."/>
            <person name="Sahu N."/>
            <person name="Krizsan K."/>
            <person name="Balint B."/>
            <person name="Kovacs G.M."/>
            <person name="Kiss B."/>
            <person name="Cseklye J."/>
            <person name="Drula E."/>
            <person name="Henrissat B."/>
            <person name="Nagy I."/>
            <person name="Chovatia M."/>
            <person name="Adam C."/>
            <person name="LaButti K."/>
            <person name="Lipzen A."/>
            <person name="Riley R."/>
            <person name="Grigoriev I.V."/>
            <person name="Nagy L.G."/>
        </authorList>
    </citation>
    <scope>NUCLEOTIDE SEQUENCE [LARGE SCALE GENOMIC DNA]</scope>
    <source>
        <strain evidence="1 2">NL-1724</strain>
    </source>
</reference>
<protein>
    <submittedName>
        <fullName evidence="1">Uncharacterized protein</fullName>
    </submittedName>
</protein>
<organism evidence="1 2">
    <name type="scientific">Schizophyllum amplum</name>
    <dbReference type="NCBI Taxonomy" id="97359"/>
    <lineage>
        <taxon>Eukaryota</taxon>
        <taxon>Fungi</taxon>
        <taxon>Dikarya</taxon>
        <taxon>Basidiomycota</taxon>
        <taxon>Agaricomycotina</taxon>
        <taxon>Agaricomycetes</taxon>
        <taxon>Agaricomycetidae</taxon>
        <taxon>Agaricales</taxon>
        <taxon>Schizophyllaceae</taxon>
        <taxon>Schizophyllum</taxon>
    </lineage>
</organism>
<evidence type="ECO:0000313" key="1">
    <source>
        <dbReference type="EMBL" id="TRM68904.1"/>
    </source>
</evidence>
<gene>
    <name evidence="1" type="ORF">BD626DRAFT_2615</name>
</gene>
<proteinExistence type="predicted"/>
<comment type="caution">
    <text evidence="1">The sequence shown here is derived from an EMBL/GenBank/DDBJ whole genome shotgun (WGS) entry which is preliminary data.</text>
</comment>
<dbReference type="AlphaFoldDB" id="A0A550CVU3"/>
<dbReference type="EMBL" id="VDMD01000001">
    <property type="protein sequence ID" value="TRM68904.1"/>
    <property type="molecule type" value="Genomic_DNA"/>
</dbReference>
<accession>A0A550CVU3</accession>